<dbReference type="PROSITE" id="PS51725">
    <property type="entry name" value="ABM"/>
    <property type="match status" value="1"/>
</dbReference>
<dbReference type="PANTHER" id="PTHR33336">
    <property type="entry name" value="QUINOL MONOOXYGENASE YGIN-RELATED"/>
    <property type="match status" value="1"/>
</dbReference>
<name>A0ABV7Y613_9ACTN</name>
<dbReference type="EC" id="1.-.-.-" evidence="2"/>
<feature type="domain" description="ABM" evidence="1">
    <location>
        <begin position="2"/>
        <end position="92"/>
    </location>
</feature>
<proteinExistence type="predicted"/>
<dbReference type="RefSeq" id="WP_205116947.1">
    <property type="nucleotide sequence ID" value="NZ_JAFBCM010000001.1"/>
</dbReference>
<dbReference type="PANTHER" id="PTHR33336:SF3">
    <property type="entry name" value="ABM DOMAIN-CONTAINING PROTEIN"/>
    <property type="match status" value="1"/>
</dbReference>
<sequence length="101" mass="11282">MIVVHAILRSKPEHRQETAEALEAMQRATNARDEGCLHYAYLQSLTDPDEFTAVEEWRDLEALQAHIASDHMAKLDATLAHMAAGKATIRVFEAQPTELPS</sequence>
<gene>
    <name evidence="2" type="ORF">ACFOUW_07610</name>
</gene>
<dbReference type="Pfam" id="PF03992">
    <property type="entry name" value="ABM"/>
    <property type="match status" value="1"/>
</dbReference>
<comment type="caution">
    <text evidence="2">The sequence shown here is derived from an EMBL/GenBank/DDBJ whole genome shotgun (WGS) entry which is preliminary data.</text>
</comment>
<keyword evidence="3" id="KW-1185">Reference proteome</keyword>
<dbReference type="SUPFAM" id="SSF54909">
    <property type="entry name" value="Dimeric alpha+beta barrel"/>
    <property type="match status" value="1"/>
</dbReference>
<accession>A0ABV7Y613</accession>
<reference evidence="3" key="1">
    <citation type="journal article" date="2019" name="Int. J. Syst. Evol. Microbiol.">
        <title>The Global Catalogue of Microorganisms (GCM) 10K type strain sequencing project: providing services to taxonomists for standard genome sequencing and annotation.</title>
        <authorList>
            <consortium name="The Broad Institute Genomics Platform"/>
            <consortium name="The Broad Institute Genome Sequencing Center for Infectious Disease"/>
            <person name="Wu L."/>
            <person name="Ma J."/>
        </authorList>
    </citation>
    <scope>NUCLEOTIDE SEQUENCE [LARGE SCALE GENOMIC DNA]</scope>
    <source>
        <strain evidence="3">CGMCC 4.7241</strain>
    </source>
</reference>
<evidence type="ECO:0000313" key="3">
    <source>
        <dbReference type="Proteomes" id="UP001595699"/>
    </source>
</evidence>
<keyword evidence="2" id="KW-0560">Oxidoreductase</keyword>
<evidence type="ECO:0000313" key="2">
    <source>
        <dbReference type="EMBL" id="MFC3760700.1"/>
    </source>
</evidence>
<organism evidence="2 3">
    <name type="scientific">Tenggerimyces flavus</name>
    <dbReference type="NCBI Taxonomy" id="1708749"/>
    <lineage>
        <taxon>Bacteria</taxon>
        <taxon>Bacillati</taxon>
        <taxon>Actinomycetota</taxon>
        <taxon>Actinomycetes</taxon>
        <taxon>Propionibacteriales</taxon>
        <taxon>Nocardioidaceae</taxon>
        <taxon>Tenggerimyces</taxon>
    </lineage>
</organism>
<evidence type="ECO:0000259" key="1">
    <source>
        <dbReference type="PROSITE" id="PS51725"/>
    </source>
</evidence>
<dbReference type="Proteomes" id="UP001595699">
    <property type="component" value="Unassembled WGS sequence"/>
</dbReference>
<protein>
    <submittedName>
        <fullName evidence="2">Quinol monooxygenase</fullName>
        <ecNumber evidence="2">1.-.-.-</ecNumber>
    </submittedName>
</protein>
<keyword evidence="2" id="KW-0503">Monooxygenase</keyword>
<dbReference type="EMBL" id="JBHRZH010000006">
    <property type="protein sequence ID" value="MFC3760700.1"/>
    <property type="molecule type" value="Genomic_DNA"/>
</dbReference>
<dbReference type="Gene3D" id="3.30.70.100">
    <property type="match status" value="1"/>
</dbReference>
<dbReference type="InterPro" id="IPR050744">
    <property type="entry name" value="AI-2_Isomerase_LsrG"/>
</dbReference>
<dbReference type="GO" id="GO:0004497">
    <property type="term" value="F:monooxygenase activity"/>
    <property type="evidence" value="ECO:0007669"/>
    <property type="project" value="UniProtKB-KW"/>
</dbReference>
<dbReference type="InterPro" id="IPR007138">
    <property type="entry name" value="ABM_dom"/>
</dbReference>
<dbReference type="InterPro" id="IPR011008">
    <property type="entry name" value="Dimeric_a/b-barrel"/>
</dbReference>